<dbReference type="CDD" id="cd02440">
    <property type="entry name" value="AdoMet_MTases"/>
    <property type="match status" value="1"/>
</dbReference>
<dbReference type="Pfam" id="PF00398">
    <property type="entry name" value="RrnaAD"/>
    <property type="match status" value="1"/>
</dbReference>
<reference evidence="11" key="1">
    <citation type="submission" date="2017-09" db="EMBL/GenBank/DDBJ databases">
        <authorList>
            <person name="Varghese N."/>
            <person name="Submissions S."/>
        </authorList>
    </citation>
    <scope>NUCLEOTIDE SEQUENCE [LARGE SCALE GENOMIC DNA]</scope>
    <source>
        <strain evidence="11">DSM 15103</strain>
    </source>
</reference>
<evidence type="ECO:0000256" key="1">
    <source>
        <dbReference type="ARBA" id="ARBA00022490"/>
    </source>
</evidence>
<dbReference type="Gene3D" id="1.10.8.100">
    <property type="entry name" value="Ribosomal RNA adenine dimethylase-like, domain 2"/>
    <property type="match status" value="1"/>
</dbReference>
<feature type="binding site" evidence="7 8">
    <location>
        <position position="108"/>
    </location>
    <ligand>
        <name>S-adenosyl-L-methionine</name>
        <dbReference type="ChEBI" id="CHEBI:59789"/>
    </ligand>
</feature>
<comment type="catalytic activity">
    <reaction evidence="7">
        <text>adenosine(1518)/adenosine(1519) in 16S rRNA + 4 S-adenosyl-L-methionine = N(6)-dimethyladenosine(1518)/N(6)-dimethyladenosine(1519) in 16S rRNA + 4 S-adenosyl-L-homocysteine + 4 H(+)</text>
        <dbReference type="Rhea" id="RHEA:19609"/>
        <dbReference type="Rhea" id="RHEA-COMP:10232"/>
        <dbReference type="Rhea" id="RHEA-COMP:10233"/>
        <dbReference type="ChEBI" id="CHEBI:15378"/>
        <dbReference type="ChEBI" id="CHEBI:57856"/>
        <dbReference type="ChEBI" id="CHEBI:59789"/>
        <dbReference type="ChEBI" id="CHEBI:74411"/>
        <dbReference type="ChEBI" id="CHEBI:74493"/>
        <dbReference type="EC" id="2.1.1.182"/>
    </reaction>
</comment>
<dbReference type="GO" id="GO:0005829">
    <property type="term" value="C:cytosol"/>
    <property type="evidence" value="ECO:0007669"/>
    <property type="project" value="TreeGrafter"/>
</dbReference>
<dbReference type="PANTHER" id="PTHR11727:SF7">
    <property type="entry name" value="DIMETHYLADENOSINE TRANSFERASE-RELATED"/>
    <property type="match status" value="1"/>
</dbReference>
<dbReference type="EC" id="2.1.1.182" evidence="7"/>
<feature type="binding site" evidence="7 8">
    <location>
        <position position="16"/>
    </location>
    <ligand>
        <name>S-adenosyl-L-methionine</name>
        <dbReference type="ChEBI" id="CHEBI:59789"/>
    </ligand>
</feature>
<dbReference type="NCBIfam" id="TIGR00755">
    <property type="entry name" value="ksgA"/>
    <property type="match status" value="1"/>
</dbReference>
<evidence type="ECO:0000259" key="9">
    <source>
        <dbReference type="SMART" id="SM00650"/>
    </source>
</evidence>
<sequence length="262" mass="30331">MKDRFKTKKKFGQHLLIASGIIQKIVDFMDINGSDIVIEIGVGTGQLTEEILKRKPKKLYGIEIDPQTYPIIKEKFGNIPYFSLIEKDFFDVNLRELSEGKKIKIVGNLPYNVASLILVNMPFYIDIIELTVFMLQKEVAEKLIAKPKTKQYTFLSVFIQTYFDVEYLMSVPARFFKPPPKVTSAVVRMKPKKQIPDFDKKGYKNFVSSLFSSRRKMLRTKIGIEILRKAGIKPELRAEELEVEDFIKLYSEYLLSKHDSKG</sequence>
<proteinExistence type="inferred from homology"/>
<dbReference type="PROSITE" id="PS01131">
    <property type="entry name" value="RRNA_A_DIMETH"/>
    <property type="match status" value="1"/>
</dbReference>
<comment type="function">
    <text evidence="7">Specifically dimethylates two adjacent adenosines (A1518 and A1519) in the loop of a conserved hairpin near the 3'-end of 16S rRNA in the 30S particle. May play a critical role in biogenesis of 30S subunits.</text>
</comment>
<comment type="subcellular location">
    <subcellularLocation>
        <location evidence="7">Cytoplasm</location>
    </subcellularLocation>
</comment>
<feature type="binding site" evidence="7 8">
    <location>
        <position position="14"/>
    </location>
    <ligand>
        <name>S-adenosyl-L-methionine</name>
        <dbReference type="ChEBI" id="CHEBI:59789"/>
    </ligand>
</feature>
<organism evidence="10 11">
    <name type="scientific">Persephonella hydrogeniphila</name>
    <dbReference type="NCBI Taxonomy" id="198703"/>
    <lineage>
        <taxon>Bacteria</taxon>
        <taxon>Pseudomonadati</taxon>
        <taxon>Aquificota</taxon>
        <taxon>Aquificia</taxon>
        <taxon>Aquificales</taxon>
        <taxon>Hydrogenothermaceae</taxon>
        <taxon>Persephonella</taxon>
    </lineage>
</organism>
<dbReference type="OrthoDB" id="9814755at2"/>
<evidence type="ECO:0000256" key="8">
    <source>
        <dbReference type="PROSITE-ProRule" id="PRU01026"/>
    </source>
</evidence>
<evidence type="ECO:0000256" key="3">
    <source>
        <dbReference type="ARBA" id="ARBA00022603"/>
    </source>
</evidence>
<feature type="binding site" evidence="7 8">
    <location>
        <position position="63"/>
    </location>
    <ligand>
        <name>S-adenosyl-L-methionine</name>
        <dbReference type="ChEBI" id="CHEBI:59789"/>
    </ligand>
</feature>
<name>A0A285NPI8_9AQUI</name>
<feature type="binding site" evidence="7 8">
    <location>
        <position position="88"/>
    </location>
    <ligand>
        <name>S-adenosyl-L-methionine</name>
        <dbReference type="ChEBI" id="CHEBI:59789"/>
    </ligand>
</feature>
<dbReference type="SMART" id="SM00650">
    <property type="entry name" value="rADc"/>
    <property type="match status" value="1"/>
</dbReference>
<dbReference type="InterPro" id="IPR020598">
    <property type="entry name" value="rRNA_Ade_methylase_Trfase_N"/>
</dbReference>
<feature type="binding site" evidence="7 8">
    <location>
        <position position="41"/>
    </location>
    <ligand>
        <name>S-adenosyl-L-methionine</name>
        <dbReference type="ChEBI" id="CHEBI:59789"/>
    </ligand>
</feature>
<comment type="similarity">
    <text evidence="7">Belongs to the class I-like SAM-binding methyltransferase superfamily. rRNA adenine N(6)-methyltransferase family. RsmA subfamily.</text>
</comment>
<dbReference type="InterPro" id="IPR020596">
    <property type="entry name" value="rRNA_Ade_Mease_Trfase_CS"/>
</dbReference>
<evidence type="ECO:0000256" key="5">
    <source>
        <dbReference type="ARBA" id="ARBA00022691"/>
    </source>
</evidence>
<dbReference type="GO" id="GO:0052908">
    <property type="term" value="F:16S rRNA (adenine(1518)-N(6)/adenine(1519)-N(6))-dimethyltransferase activity"/>
    <property type="evidence" value="ECO:0007669"/>
    <property type="project" value="UniProtKB-EC"/>
</dbReference>
<feature type="domain" description="Ribosomal RNA adenine methylase transferase N-terminal" evidence="9">
    <location>
        <begin position="21"/>
        <end position="193"/>
    </location>
</feature>
<evidence type="ECO:0000256" key="4">
    <source>
        <dbReference type="ARBA" id="ARBA00022679"/>
    </source>
</evidence>
<evidence type="ECO:0000256" key="2">
    <source>
        <dbReference type="ARBA" id="ARBA00022552"/>
    </source>
</evidence>
<keyword evidence="5 7" id="KW-0949">S-adenosyl-L-methionine</keyword>
<dbReference type="Gene3D" id="3.40.50.150">
    <property type="entry name" value="Vaccinia Virus protein VP39"/>
    <property type="match status" value="1"/>
</dbReference>
<keyword evidence="1 7" id="KW-0963">Cytoplasm</keyword>
<keyword evidence="3 7" id="KW-0489">Methyltransferase</keyword>
<dbReference type="AlphaFoldDB" id="A0A285NPI8"/>
<evidence type="ECO:0000256" key="6">
    <source>
        <dbReference type="ARBA" id="ARBA00022884"/>
    </source>
</evidence>
<dbReference type="SUPFAM" id="SSF53335">
    <property type="entry name" value="S-adenosyl-L-methionine-dependent methyltransferases"/>
    <property type="match status" value="1"/>
</dbReference>
<dbReference type="InterPro" id="IPR001737">
    <property type="entry name" value="KsgA/Erm"/>
</dbReference>
<evidence type="ECO:0000256" key="7">
    <source>
        <dbReference type="HAMAP-Rule" id="MF_00607"/>
    </source>
</evidence>
<dbReference type="GO" id="GO:0003723">
    <property type="term" value="F:RNA binding"/>
    <property type="evidence" value="ECO:0007669"/>
    <property type="project" value="UniProtKB-UniRule"/>
</dbReference>
<dbReference type="PANTHER" id="PTHR11727">
    <property type="entry name" value="DIMETHYLADENOSINE TRANSFERASE"/>
    <property type="match status" value="1"/>
</dbReference>
<dbReference type="InterPro" id="IPR011530">
    <property type="entry name" value="rRNA_adenine_dimethylase"/>
</dbReference>
<dbReference type="InterPro" id="IPR029063">
    <property type="entry name" value="SAM-dependent_MTases_sf"/>
</dbReference>
<dbReference type="PROSITE" id="PS51689">
    <property type="entry name" value="SAM_RNA_A_N6_MT"/>
    <property type="match status" value="1"/>
</dbReference>
<dbReference type="InterPro" id="IPR023165">
    <property type="entry name" value="rRNA_Ade_diMease-like_C"/>
</dbReference>
<dbReference type="RefSeq" id="WP_097001201.1">
    <property type="nucleotide sequence ID" value="NZ_OBEI01000014.1"/>
</dbReference>
<evidence type="ECO:0000313" key="10">
    <source>
        <dbReference type="EMBL" id="SNZ11432.1"/>
    </source>
</evidence>
<dbReference type="EMBL" id="OBEI01000014">
    <property type="protein sequence ID" value="SNZ11432.1"/>
    <property type="molecule type" value="Genomic_DNA"/>
</dbReference>
<keyword evidence="2 7" id="KW-0698">rRNA processing</keyword>
<dbReference type="HAMAP" id="MF_00607">
    <property type="entry name" value="16SrRNA_methyltr_A"/>
    <property type="match status" value="1"/>
</dbReference>
<keyword evidence="4 7" id="KW-0808">Transferase</keyword>
<evidence type="ECO:0000313" key="11">
    <source>
        <dbReference type="Proteomes" id="UP000219036"/>
    </source>
</evidence>
<protein>
    <recommendedName>
        <fullName evidence="7">Ribosomal RNA small subunit methyltransferase A</fullName>
        <ecNumber evidence="7">2.1.1.182</ecNumber>
    </recommendedName>
    <alternativeName>
        <fullName evidence="7">16S rRNA (adenine(1518)-N(6)/adenine(1519)-N(6))-dimethyltransferase</fullName>
    </alternativeName>
    <alternativeName>
        <fullName evidence="7">16S rRNA dimethyladenosine transferase</fullName>
    </alternativeName>
    <alternativeName>
        <fullName evidence="7">16S rRNA dimethylase</fullName>
    </alternativeName>
    <alternativeName>
        <fullName evidence="7">S-adenosylmethionine-6-N', N'-adenosyl(rRNA) dimethyltransferase</fullName>
    </alternativeName>
</protein>
<keyword evidence="6 7" id="KW-0694">RNA-binding</keyword>
<keyword evidence="11" id="KW-1185">Reference proteome</keyword>
<dbReference type="Proteomes" id="UP000219036">
    <property type="component" value="Unassembled WGS sequence"/>
</dbReference>
<accession>A0A285NPI8</accession>
<gene>
    <name evidence="7" type="primary">rsmA</name>
    <name evidence="7" type="synonym">ksgA</name>
    <name evidence="10" type="ORF">SAMN06265182_2062</name>
</gene>